<evidence type="ECO:0000313" key="2">
    <source>
        <dbReference type="EMBL" id="HGF99842.1"/>
    </source>
</evidence>
<dbReference type="EMBL" id="DSPX01000039">
    <property type="protein sequence ID" value="HGF99842.1"/>
    <property type="molecule type" value="Genomic_DNA"/>
</dbReference>
<evidence type="ECO:0000256" key="1">
    <source>
        <dbReference type="SAM" id="Phobius"/>
    </source>
</evidence>
<feature type="transmembrane region" description="Helical" evidence="1">
    <location>
        <begin position="39"/>
        <end position="60"/>
    </location>
</feature>
<proteinExistence type="predicted"/>
<protein>
    <submittedName>
        <fullName evidence="2">Uncharacterized protein</fullName>
    </submittedName>
</protein>
<name>A0A7C3ZI94_9CYAN</name>
<dbReference type="AlphaFoldDB" id="A0A7C3ZI94"/>
<comment type="caution">
    <text evidence="2">The sequence shown here is derived from an EMBL/GenBank/DDBJ whole genome shotgun (WGS) entry which is preliminary data.</text>
</comment>
<organism evidence="2">
    <name type="scientific">Planktothricoides sp. SpSt-374</name>
    <dbReference type="NCBI Taxonomy" id="2282167"/>
    <lineage>
        <taxon>Bacteria</taxon>
        <taxon>Bacillati</taxon>
        <taxon>Cyanobacteriota</taxon>
        <taxon>Cyanophyceae</taxon>
        <taxon>Oscillatoriophycideae</taxon>
        <taxon>Oscillatoriales</taxon>
        <taxon>Oscillatoriaceae</taxon>
        <taxon>Planktothricoides</taxon>
    </lineage>
</organism>
<accession>A0A7C3ZI94</accession>
<keyword evidence="1" id="KW-0472">Membrane</keyword>
<reference evidence="2" key="1">
    <citation type="journal article" date="2020" name="mSystems">
        <title>Genome- and Community-Level Interaction Insights into Carbon Utilization and Element Cycling Functions of Hydrothermarchaeota in Hydrothermal Sediment.</title>
        <authorList>
            <person name="Zhou Z."/>
            <person name="Liu Y."/>
            <person name="Xu W."/>
            <person name="Pan J."/>
            <person name="Luo Z.H."/>
            <person name="Li M."/>
        </authorList>
    </citation>
    <scope>NUCLEOTIDE SEQUENCE [LARGE SCALE GENOMIC DNA]</scope>
    <source>
        <strain evidence="2">SpSt-374</strain>
    </source>
</reference>
<gene>
    <name evidence="2" type="ORF">ENR15_04030</name>
</gene>
<keyword evidence="1" id="KW-0812">Transmembrane</keyword>
<keyword evidence="1" id="KW-1133">Transmembrane helix</keyword>
<feature type="transmembrane region" description="Helical" evidence="1">
    <location>
        <begin position="14"/>
        <end position="33"/>
    </location>
</feature>
<sequence>MADTHTGKLEKNRLNWRLLPFAAVGIIAFYLTSTSDLNYFWRGYLTLIIAQGGILLVYFLRSQLAKPKKS</sequence>